<organism evidence="1 2">
    <name type="scientific">[Clostridium] ultunense Esp</name>
    <dbReference type="NCBI Taxonomy" id="1288971"/>
    <lineage>
        <taxon>Bacteria</taxon>
        <taxon>Bacillati</taxon>
        <taxon>Bacillota</taxon>
        <taxon>Tissierellia</taxon>
        <taxon>Tissierellales</taxon>
        <taxon>Tepidimicrobiaceae</taxon>
        <taxon>Schnuerera</taxon>
    </lineage>
</organism>
<protein>
    <recommendedName>
        <fullName evidence="3">DUF1998 domain-containing protein</fullName>
    </recommendedName>
</protein>
<evidence type="ECO:0000313" key="2">
    <source>
        <dbReference type="Proteomes" id="UP000245423"/>
    </source>
</evidence>
<sequence length="632" mass="72770">MTIMSMPRSAYQALYRYLPDSWGDFYDRDSRSSYNMQVNYWISVNLENINKKRILSEVSNEVKQFIVRGGKTQGFGNIDVSEYSILTPKFFNDPDKPDIVSKISPLTFVCNKCYKVTTFYSSSDFLSDPKNKYCKDKGCGGELKQIGLVYACTCGWAGPIYPNRCSQKNHGIKYLKYRPGKEFRFICSKDGSKIEMIRYCPECKNRLTPRNINSGNIFIPFNFTVIELLNNEEESFLIEKDDSAYIAIANWLNKIDDKEYERIVKNSSRVDDDYSIIYKNLFNELIKNGLSEEQAKDIAKNAAQKSSPNAIYNDAVNMIKPLLTGDHLDDYNRKKLAISLAEYKTILNSNVKITIDEGIESALDQNTIFSPDEYLSLFDRFGFKRIEARGNIPMVNCVYGYTRMESDPENLPGEKLTLRALKEESAGVKNIYGIKLNTEGILFELDRKEIINWLIKNKMLDEDIAPDMKDDNELKLWFLNNINLSAINTFSNIDSHKHKYTSCIYKLLHSISHALIKVSEEFTGLDKNSLGEYLFPAVPAFFIYCQNNQGRVLGSLFSAYTSVLDKWLNEAYESMYKCIFDPVCIHRDGACLGCLYINEVSCKHFNKDLNRRYLIGYNDPAIKNNLYGFWED</sequence>
<proteinExistence type="predicted"/>
<dbReference type="EMBL" id="LT669839">
    <property type="protein sequence ID" value="SHD76813.1"/>
    <property type="molecule type" value="Genomic_DNA"/>
</dbReference>
<dbReference type="HOGENOM" id="CLU_027777_0_0_9"/>
<reference evidence="1 2" key="1">
    <citation type="submission" date="2016-11" db="EMBL/GenBank/DDBJ databases">
        <authorList>
            <person name="Manzoor S."/>
        </authorList>
    </citation>
    <scope>NUCLEOTIDE SEQUENCE [LARGE SCALE GENOMIC DNA]</scope>
    <source>
        <strain evidence="1">Clostridium ultunense strain Esp</strain>
    </source>
</reference>
<dbReference type="AlphaFoldDB" id="M1YZA0"/>
<dbReference type="RefSeq" id="WP_005585989.1">
    <property type="nucleotide sequence ID" value="NZ_LT669839.1"/>
</dbReference>
<keyword evidence="2" id="KW-1185">Reference proteome</keyword>
<gene>
    <name evidence="1" type="ORF">CUESP1_1445</name>
</gene>
<evidence type="ECO:0000313" key="1">
    <source>
        <dbReference type="EMBL" id="SHD76813.1"/>
    </source>
</evidence>
<accession>M1YZA0</accession>
<dbReference type="Proteomes" id="UP000245423">
    <property type="component" value="Chromosome 1"/>
</dbReference>
<name>M1YZA0_9FIRM</name>
<evidence type="ECO:0008006" key="3">
    <source>
        <dbReference type="Google" id="ProtNLM"/>
    </source>
</evidence>
<dbReference type="OrthoDB" id="9134227at2"/>